<feature type="compositionally biased region" description="Low complexity" evidence="1">
    <location>
        <begin position="270"/>
        <end position="286"/>
    </location>
</feature>
<dbReference type="Proteomes" id="UP000323067">
    <property type="component" value="Chromosome i"/>
</dbReference>
<protein>
    <recommendedName>
        <fullName evidence="2">SRR1-like domain-containing protein</fullName>
    </recommendedName>
</protein>
<dbReference type="OrthoDB" id="5318346at2759"/>
<dbReference type="Pfam" id="PF07985">
    <property type="entry name" value="SRR1"/>
    <property type="match status" value="1"/>
</dbReference>
<feature type="region of interest" description="Disordered" evidence="1">
    <location>
        <begin position="270"/>
        <end position="298"/>
    </location>
</feature>
<reference evidence="3 4" key="1">
    <citation type="journal article" date="2017" name="BMC Genomics">
        <title>Chromosome level assembly and secondary metabolite potential of the parasitic fungus Cordyceps militaris.</title>
        <authorList>
            <person name="Kramer G.J."/>
            <person name="Nodwell J.R."/>
        </authorList>
    </citation>
    <scope>NUCLEOTIDE SEQUENCE [LARGE SCALE GENOMIC DNA]</scope>
    <source>
        <strain evidence="3 4">ATCC 34164</strain>
    </source>
</reference>
<dbReference type="EMBL" id="CP023328">
    <property type="protein sequence ID" value="ATY67282.1"/>
    <property type="molecule type" value="Genomic_DNA"/>
</dbReference>
<feature type="compositionally biased region" description="Basic residues" evidence="1">
    <location>
        <begin position="9"/>
        <end position="18"/>
    </location>
</feature>
<accession>A0A2H4SW02</accession>
<evidence type="ECO:0000313" key="4">
    <source>
        <dbReference type="Proteomes" id="UP000323067"/>
    </source>
</evidence>
<evidence type="ECO:0000313" key="3">
    <source>
        <dbReference type="EMBL" id="ATY67282.1"/>
    </source>
</evidence>
<dbReference type="AlphaFoldDB" id="A0A2H4SW02"/>
<gene>
    <name evidence="3" type="ORF">A9K55_000021</name>
</gene>
<dbReference type="PANTHER" id="PTHR42080">
    <property type="entry name" value="SRR1 DOMAIN-CONTAINING PROTEIN"/>
    <property type="match status" value="1"/>
</dbReference>
<feature type="domain" description="SRR1-like" evidence="2">
    <location>
        <begin position="81"/>
        <end position="225"/>
    </location>
</feature>
<feature type="compositionally biased region" description="Basic and acidic residues" evidence="1">
    <location>
        <begin position="289"/>
        <end position="298"/>
    </location>
</feature>
<name>A0A2H4SW02_CORMI</name>
<evidence type="ECO:0000256" key="1">
    <source>
        <dbReference type="SAM" id="MobiDB-lite"/>
    </source>
</evidence>
<dbReference type="InterPro" id="IPR012942">
    <property type="entry name" value="SRR1-like"/>
</dbReference>
<dbReference type="VEuPathDB" id="FungiDB:CCM_07324"/>
<sequence>MSADEGWTRVHHKSRRKPPPSPSVGANHDQPPDSFAPRTTGLLRPADALRADYDKVRAEWLASPAHAALLRIVDEQQAGPRRTRVRRAVCLGIGTFDPEDGAWQSKRAAKRSIECIVQEPILTHADEAFLTSLGHRIVTSPAAYTLIDDTTLLFAVHLYRPVYAAALQSSLPAAFIGTGWDVWETAIMDKATDLENMKKMHQTYTRYSFPQDTASTAFSSTSIYWRPPDGVQAAASEADGDDGSVQEISVVQELSLKDSTALERDTIETFTSTATDKTTGDDTGTGENEVEKLSIHRI</sequence>
<organism evidence="3 4">
    <name type="scientific">Cordyceps militaris</name>
    <name type="common">Caterpillar fungus</name>
    <name type="synonym">Clavaria militaris</name>
    <dbReference type="NCBI Taxonomy" id="73501"/>
    <lineage>
        <taxon>Eukaryota</taxon>
        <taxon>Fungi</taxon>
        <taxon>Dikarya</taxon>
        <taxon>Ascomycota</taxon>
        <taxon>Pezizomycotina</taxon>
        <taxon>Sordariomycetes</taxon>
        <taxon>Hypocreomycetidae</taxon>
        <taxon>Hypocreales</taxon>
        <taxon>Cordycipitaceae</taxon>
        <taxon>Cordyceps</taxon>
    </lineage>
</organism>
<proteinExistence type="predicted"/>
<feature type="region of interest" description="Disordered" evidence="1">
    <location>
        <begin position="1"/>
        <end position="41"/>
    </location>
</feature>
<dbReference type="PANTHER" id="PTHR42080:SF1">
    <property type="entry name" value="SRR1-LIKE DOMAIN-CONTAINING PROTEIN"/>
    <property type="match status" value="1"/>
</dbReference>
<evidence type="ECO:0000259" key="2">
    <source>
        <dbReference type="Pfam" id="PF07985"/>
    </source>
</evidence>
<dbReference type="VEuPathDB" id="FungiDB:A9K55_000021"/>